<name>A0A1B6FDW1_9HEMI</name>
<evidence type="ECO:0008006" key="3">
    <source>
        <dbReference type="Google" id="ProtNLM"/>
    </source>
</evidence>
<feature type="non-terminal residue" evidence="2">
    <location>
        <position position="115"/>
    </location>
</feature>
<organism evidence="2">
    <name type="scientific">Cuerna arida</name>
    <dbReference type="NCBI Taxonomy" id="1464854"/>
    <lineage>
        <taxon>Eukaryota</taxon>
        <taxon>Metazoa</taxon>
        <taxon>Ecdysozoa</taxon>
        <taxon>Arthropoda</taxon>
        <taxon>Hexapoda</taxon>
        <taxon>Insecta</taxon>
        <taxon>Pterygota</taxon>
        <taxon>Neoptera</taxon>
        <taxon>Paraneoptera</taxon>
        <taxon>Hemiptera</taxon>
        <taxon>Auchenorrhyncha</taxon>
        <taxon>Membracoidea</taxon>
        <taxon>Cicadellidae</taxon>
        <taxon>Cicadellinae</taxon>
        <taxon>Proconiini</taxon>
        <taxon>Cuerna</taxon>
    </lineage>
</organism>
<evidence type="ECO:0000313" key="2">
    <source>
        <dbReference type="EMBL" id="JAS48163.1"/>
    </source>
</evidence>
<gene>
    <name evidence="2" type="ORF">g.44508</name>
</gene>
<reference evidence="2" key="1">
    <citation type="submission" date="2015-11" db="EMBL/GenBank/DDBJ databases">
        <title>De novo transcriptome assembly of four potential Pierce s Disease insect vectors from Arizona vineyards.</title>
        <authorList>
            <person name="Tassone E.E."/>
        </authorList>
    </citation>
    <scope>NUCLEOTIDE SEQUENCE</scope>
</reference>
<proteinExistence type="predicted"/>
<evidence type="ECO:0000256" key="1">
    <source>
        <dbReference type="SAM" id="MobiDB-lite"/>
    </source>
</evidence>
<dbReference type="EMBL" id="GECZ01021606">
    <property type="protein sequence ID" value="JAS48163.1"/>
    <property type="molecule type" value="Transcribed_RNA"/>
</dbReference>
<protein>
    <recommendedName>
        <fullName evidence="3">CHHC U11-48K-type domain-containing protein</fullName>
    </recommendedName>
</protein>
<sequence length="115" mass="13789">HRYTKENEKNHLESCPYRSQLDEKLTRPVDKIPVPEIESIEDEVENWDNMNYRSYDPTKYVEAMPIRRGLLAAQKSAKKKFREEERLRHQRLRDHGPPASDRTRAYREPVLIRDG</sequence>
<dbReference type="AlphaFoldDB" id="A0A1B6FDW1"/>
<feature type="non-terminal residue" evidence="2">
    <location>
        <position position="1"/>
    </location>
</feature>
<accession>A0A1B6FDW1</accession>
<feature type="region of interest" description="Disordered" evidence="1">
    <location>
        <begin position="81"/>
        <end position="115"/>
    </location>
</feature>